<dbReference type="RefSeq" id="WP_166283322.1">
    <property type="nucleotide sequence ID" value="NZ_JTHE03000102.1"/>
</dbReference>
<evidence type="ECO:0000313" key="3">
    <source>
        <dbReference type="Proteomes" id="UP000031561"/>
    </source>
</evidence>
<proteinExistence type="predicted"/>
<keyword evidence="1" id="KW-0812">Transmembrane</keyword>
<gene>
    <name evidence="2" type="ORF">QQ91_0017580</name>
</gene>
<protein>
    <submittedName>
        <fullName evidence="2">Uncharacterized protein</fullName>
    </submittedName>
</protein>
<accession>A0ABD4T7S7</accession>
<evidence type="ECO:0000313" key="2">
    <source>
        <dbReference type="EMBL" id="MCM1984637.1"/>
    </source>
</evidence>
<feature type="transmembrane region" description="Helical" evidence="1">
    <location>
        <begin position="7"/>
        <end position="26"/>
    </location>
</feature>
<dbReference type="Proteomes" id="UP000031561">
    <property type="component" value="Unassembled WGS sequence"/>
</dbReference>
<evidence type="ECO:0000256" key="1">
    <source>
        <dbReference type="SAM" id="Phobius"/>
    </source>
</evidence>
<reference evidence="2 3" key="1">
    <citation type="journal article" date="2015" name="Genome Announc.">
        <title>Draft Genome Sequence of Filamentous Marine Cyanobacterium Lyngbya confervoides Strain BDU141951.</title>
        <authorList>
            <person name="Chandrababunaidu M.M."/>
            <person name="Sen D."/>
            <person name="Tripathy S."/>
        </authorList>
    </citation>
    <scope>NUCLEOTIDE SEQUENCE [LARGE SCALE GENOMIC DNA]</scope>
    <source>
        <strain evidence="2 3">BDU141951</strain>
    </source>
</reference>
<organism evidence="2 3">
    <name type="scientific">Lyngbya confervoides BDU141951</name>
    <dbReference type="NCBI Taxonomy" id="1574623"/>
    <lineage>
        <taxon>Bacteria</taxon>
        <taxon>Bacillati</taxon>
        <taxon>Cyanobacteriota</taxon>
        <taxon>Cyanophyceae</taxon>
        <taxon>Oscillatoriophycideae</taxon>
        <taxon>Oscillatoriales</taxon>
        <taxon>Microcoleaceae</taxon>
        <taxon>Lyngbya</taxon>
    </lineage>
</organism>
<dbReference type="EMBL" id="JTHE03000102">
    <property type="protein sequence ID" value="MCM1984637.1"/>
    <property type="molecule type" value="Genomic_DNA"/>
</dbReference>
<keyword evidence="3" id="KW-1185">Reference proteome</keyword>
<comment type="caution">
    <text evidence="2">The sequence shown here is derived from an EMBL/GenBank/DDBJ whole genome shotgun (WGS) entry which is preliminary data.</text>
</comment>
<dbReference type="AlphaFoldDB" id="A0ABD4T7S7"/>
<sequence length="69" mass="7999">MDIRWQKLILSMVIWAIAEVVLNLVGMDDMVDYSEYILVIRETTLIVRQSTQEQLIPMHRAVPEVLISA</sequence>
<keyword evidence="1" id="KW-0472">Membrane</keyword>
<keyword evidence="1" id="KW-1133">Transmembrane helix</keyword>
<name>A0ABD4T7S7_9CYAN</name>